<evidence type="ECO:0000256" key="1">
    <source>
        <dbReference type="SAM" id="MobiDB-lite"/>
    </source>
</evidence>
<comment type="caution">
    <text evidence="2">The sequence shown here is derived from an EMBL/GenBank/DDBJ whole genome shotgun (WGS) entry which is preliminary data.</text>
</comment>
<proteinExistence type="predicted"/>
<dbReference type="AlphaFoldDB" id="K0S1C4"/>
<keyword evidence="3" id="KW-1185">Reference proteome</keyword>
<protein>
    <submittedName>
        <fullName evidence="2">Uncharacterized protein</fullName>
    </submittedName>
</protein>
<feature type="region of interest" description="Disordered" evidence="1">
    <location>
        <begin position="153"/>
        <end position="174"/>
    </location>
</feature>
<organism evidence="2 3">
    <name type="scientific">Thalassiosira oceanica</name>
    <name type="common">Marine diatom</name>
    <dbReference type="NCBI Taxonomy" id="159749"/>
    <lineage>
        <taxon>Eukaryota</taxon>
        <taxon>Sar</taxon>
        <taxon>Stramenopiles</taxon>
        <taxon>Ochrophyta</taxon>
        <taxon>Bacillariophyta</taxon>
        <taxon>Coscinodiscophyceae</taxon>
        <taxon>Thalassiosirophycidae</taxon>
        <taxon>Thalassiosirales</taxon>
        <taxon>Thalassiosiraceae</taxon>
        <taxon>Thalassiosira</taxon>
    </lineage>
</organism>
<dbReference type="Gene3D" id="3.80.10.10">
    <property type="entry name" value="Ribonuclease Inhibitor"/>
    <property type="match status" value="1"/>
</dbReference>
<feature type="region of interest" description="Disordered" evidence="1">
    <location>
        <begin position="1"/>
        <end position="55"/>
    </location>
</feature>
<dbReference type="InterPro" id="IPR032675">
    <property type="entry name" value="LRR_dom_sf"/>
</dbReference>
<sequence length="644" mass="71481">MDVVFGRSIDTPPVRPRTVRRHGRASLAWRRGGGSLSSRQASRSPFLGRTRSGTTRWQTARLESGQAGSAQIPLLLAALQAQGYGAPLPSPRAKTGCDETVTPGGKWCERDDGRVCPVSVCERSWRRAAQAGHRTHGDSTRLGLCPRSRTTMEVPRKKAKTCPGDDTNDGGAEETPTAARQIAELQAKLERCRREKAAALWEKNAAELRHEQVVEDLKGSYSDALEWAYSVKSIPRDHWEVEYAEEYADAMDEFQDTFKQIIKELRTGTVAGRVVVVFKCLDEEDQQYITADHDDLLMPYWKEFAKALVHWSDYHADEETPLEVSFFYIETPDAVLDVLRPALERSNVEFVGFLSDGNPRPSKLAKFMEDIIQKNHLMTKVGFDGVVLSNGQWKRICNAIRVRNVEQTPIATFELTKCFEGGISDEVLRDVLTSKALGVDLGRNGMSSNESTIIAEFLASNPPLASLLLKGNRFGDTDAALLADSLSSNTKLKGLDVDGNNIQQEGRLAFLRAIFDVSSLAACASSNHTCRIKGLGQDILCLNCYDEPCDNKWEKIFAILSLSGQDSFINTALLSEVPASLMPVLLDRANDQDECETGIPDLYLELTDARRCEKHDVWDGLGNKKALSCVYDLIRSWVVPSIYV</sequence>
<name>K0S1C4_THAOC</name>
<accession>K0S1C4</accession>
<dbReference type="SUPFAM" id="SSF52047">
    <property type="entry name" value="RNI-like"/>
    <property type="match status" value="1"/>
</dbReference>
<reference evidence="2 3" key="1">
    <citation type="journal article" date="2012" name="Genome Biol.">
        <title>Genome and low-iron response of an oceanic diatom adapted to chronic iron limitation.</title>
        <authorList>
            <person name="Lommer M."/>
            <person name="Specht M."/>
            <person name="Roy A.S."/>
            <person name="Kraemer L."/>
            <person name="Andreson R."/>
            <person name="Gutowska M.A."/>
            <person name="Wolf J."/>
            <person name="Bergner S.V."/>
            <person name="Schilhabel M.B."/>
            <person name="Klostermeier U.C."/>
            <person name="Beiko R.G."/>
            <person name="Rosenstiel P."/>
            <person name="Hippler M."/>
            <person name="Laroche J."/>
        </authorList>
    </citation>
    <scope>NUCLEOTIDE SEQUENCE [LARGE SCALE GENOMIC DNA]</scope>
    <source>
        <strain evidence="2 3">CCMP1005</strain>
    </source>
</reference>
<dbReference type="EMBL" id="AGNL01024918">
    <property type="protein sequence ID" value="EJK58554.1"/>
    <property type="molecule type" value="Genomic_DNA"/>
</dbReference>
<evidence type="ECO:0000313" key="3">
    <source>
        <dbReference type="Proteomes" id="UP000266841"/>
    </source>
</evidence>
<dbReference type="Proteomes" id="UP000266841">
    <property type="component" value="Unassembled WGS sequence"/>
</dbReference>
<evidence type="ECO:0000313" key="2">
    <source>
        <dbReference type="EMBL" id="EJK58554.1"/>
    </source>
</evidence>
<gene>
    <name evidence="2" type="ORF">THAOC_21309</name>
</gene>
<dbReference type="OrthoDB" id="188902at2759"/>